<protein>
    <submittedName>
        <fullName evidence="10">AI-2E family transporter</fullName>
    </submittedName>
</protein>
<accession>A0ABU7XLG0</accession>
<keyword evidence="6 9" id="KW-1133">Transmembrane helix</keyword>
<dbReference type="EMBL" id="JAZHYN010000040">
    <property type="protein sequence ID" value="MEF3367373.1"/>
    <property type="molecule type" value="Genomic_DNA"/>
</dbReference>
<evidence type="ECO:0000256" key="7">
    <source>
        <dbReference type="ARBA" id="ARBA00023136"/>
    </source>
</evidence>
<keyword evidence="4" id="KW-1003">Cell membrane</keyword>
<keyword evidence="11" id="KW-1185">Reference proteome</keyword>
<evidence type="ECO:0000256" key="1">
    <source>
        <dbReference type="ARBA" id="ARBA00004651"/>
    </source>
</evidence>
<feature type="transmembrane region" description="Helical" evidence="9">
    <location>
        <begin position="211"/>
        <end position="236"/>
    </location>
</feature>
<keyword evidence="7 9" id="KW-0472">Membrane</keyword>
<evidence type="ECO:0000313" key="10">
    <source>
        <dbReference type="EMBL" id="MEF3367373.1"/>
    </source>
</evidence>
<dbReference type="RefSeq" id="WP_332082420.1">
    <property type="nucleotide sequence ID" value="NZ_JAZHYN010000040.1"/>
</dbReference>
<dbReference type="Proteomes" id="UP001350748">
    <property type="component" value="Unassembled WGS sequence"/>
</dbReference>
<keyword evidence="3" id="KW-0813">Transport</keyword>
<feature type="transmembrane region" description="Helical" evidence="9">
    <location>
        <begin position="352"/>
        <end position="382"/>
    </location>
</feature>
<proteinExistence type="inferred from homology"/>
<evidence type="ECO:0000313" key="11">
    <source>
        <dbReference type="Proteomes" id="UP001350748"/>
    </source>
</evidence>
<dbReference type="InterPro" id="IPR002549">
    <property type="entry name" value="AI-2E-like"/>
</dbReference>
<evidence type="ECO:0000256" key="6">
    <source>
        <dbReference type="ARBA" id="ARBA00022989"/>
    </source>
</evidence>
<dbReference type="Pfam" id="PF01594">
    <property type="entry name" value="AI-2E_transport"/>
    <property type="match status" value="1"/>
</dbReference>
<feature type="transmembrane region" description="Helical" evidence="9">
    <location>
        <begin position="285"/>
        <end position="304"/>
    </location>
</feature>
<sequence length="425" mass="44410">MTSANDAPNGLPKDLPNGSPKDLPAQPPSDAQPGLAAELPNGLDGVERRFNTLFIELAIRLFAIGGLVYWTFVIVQPFVAIILWAVVLAVALYPLYRLLTDALGGRPVIAAVLMTLASLVLIIGPVTWMGVGMIDPVKSAMAGIEAGDIYIPAPPESVKDWPVIGAQLHSFWLLASTNLTSAFTQILPQLKPAGEFLLSLARSAGAGTLKFLASVLLMGFILAAAPQLLAGTRALARRIDPSTGEKFVDLAGATINAVSRGVMGLSLMQALIGGVGMYLADVPGASLLTVAILVLGIVQIGPLLVVAPVVFWAWTTLPTLGALALTICMLSVNYMDNVLKPFIFAHGLSTPIPVIFVGVIGGVLAHGFAGLFAGPVVLAVVWELGKAWIAEDLKAVKERGGEPDFEVEPEAAEALAGVPERPSIS</sequence>
<keyword evidence="5 9" id="KW-0812">Transmembrane</keyword>
<comment type="subcellular location">
    <subcellularLocation>
        <location evidence="1">Cell membrane</location>
        <topology evidence="1">Multi-pass membrane protein</topology>
    </subcellularLocation>
</comment>
<evidence type="ECO:0000256" key="3">
    <source>
        <dbReference type="ARBA" id="ARBA00022448"/>
    </source>
</evidence>
<feature type="region of interest" description="Disordered" evidence="8">
    <location>
        <begin position="1"/>
        <end position="31"/>
    </location>
</feature>
<organism evidence="10 11">
    <name type="scientific">Methylocystis borbori</name>
    <dbReference type="NCBI Taxonomy" id="3118750"/>
    <lineage>
        <taxon>Bacteria</taxon>
        <taxon>Pseudomonadati</taxon>
        <taxon>Pseudomonadota</taxon>
        <taxon>Alphaproteobacteria</taxon>
        <taxon>Hyphomicrobiales</taxon>
        <taxon>Methylocystaceae</taxon>
        <taxon>Methylocystis</taxon>
    </lineage>
</organism>
<evidence type="ECO:0000256" key="8">
    <source>
        <dbReference type="SAM" id="MobiDB-lite"/>
    </source>
</evidence>
<evidence type="ECO:0000256" key="2">
    <source>
        <dbReference type="ARBA" id="ARBA00009773"/>
    </source>
</evidence>
<evidence type="ECO:0000256" key="5">
    <source>
        <dbReference type="ARBA" id="ARBA00022692"/>
    </source>
</evidence>
<evidence type="ECO:0000256" key="4">
    <source>
        <dbReference type="ARBA" id="ARBA00022475"/>
    </source>
</evidence>
<evidence type="ECO:0000256" key="9">
    <source>
        <dbReference type="SAM" id="Phobius"/>
    </source>
</evidence>
<feature type="region of interest" description="Disordered" evidence="8">
    <location>
        <begin position="401"/>
        <end position="425"/>
    </location>
</feature>
<feature type="transmembrane region" description="Helical" evidence="9">
    <location>
        <begin position="78"/>
        <end position="96"/>
    </location>
</feature>
<dbReference type="PANTHER" id="PTHR21716:SF67">
    <property type="entry name" value="TRANSPORT PROTEIN YDIK-RELATED"/>
    <property type="match status" value="1"/>
</dbReference>
<gene>
    <name evidence="10" type="ORF">V3H18_12585</name>
</gene>
<reference evidence="10 11" key="1">
    <citation type="submission" date="2024-02" db="EMBL/GenBank/DDBJ databases">
        <authorList>
            <person name="Grouzdev D."/>
        </authorList>
    </citation>
    <scope>NUCLEOTIDE SEQUENCE [LARGE SCALE GENOMIC DNA]</scope>
    <source>
        <strain evidence="10 11">9N</strain>
    </source>
</reference>
<name>A0ABU7XLG0_9HYPH</name>
<comment type="caution">
    <text evidence="10">The sequence shown here is derived from an EMBL/GenBank/DDBJ whole genome shotgun (WGS) entry which is preliminary data.</text>
</comment>
<feature type="transmembrane region" description="Helical" evidence="9">
    <location>
        <begin position="311"/>
        <end position="332"/>
    </location>
</feature>
<feature type="transmembrane region" description="Helical" evidence="9">
    <location>
        <begin position="108"/>
        <end position="131"/>
    </location>
</feature>
<comment type="similarity">
    <text evidence="2">Belongs to the autoinducer-2 exporter (AI-2E) (TC 2.A.86) family.</text>
</comment>
<feature type="transmembrane region" description="Helical" evidence="9">
    <location>
        <begin position="53"/>
        <end position="72"/>
    </location>
</feature>
<dbReference type="PANTHER" id="PTHR21716">
    <property type="entry name" value="TRANSMEMBRANE PROTEIN"/>
    <property type="match status" value="1"/>
</dbReference>